<feature type="region of interest" description="Disordered" evidence="1">
    <location>
        <begin position="185"/>
        <end position="276"/>
    </location>
</feature>
<evidence type="ECO:0000313" key="2">
    <source>
        <dbReference type="EMBL" id="ROR54515.1"/>
    </source>
</evidence>
<dbReference type="Proteomes" id="UP000275749">
    <property type="component" value="Unassembled WGS sequence"/>
</dbReference>
<feature type="compositionally biased region" description="Basic and acidic residues" evidence="1">
    <location>
        <begin position="151"/>
        <end position="165"/>
    </location>
</feature>
<dbReference type="EMBL" id="RKHG01000001">
    <property type="protein sequence ID" value="ROR54515.1"/>
    <property type="molecule type" value="Genomic_DNA"/>
</dbReference>
<comment type="caution">
    <text evidence="2">The sequence shown here is derived from an EMBL/GenBank/DDBJ whole genome shotgun (WGS) entry which is preliminary data.</text>
</comment>
<name>A0A3N1ZUH9_9ACTN</name>
<reference evidence="2 3" key="1">
    <citation type="submission" date="2018-11" db="EMBL/GenBank/DDBJ databases">
        <title>Sequencing the genomes of 1000 actinobacteria strains.</title>
        <authorList>
            <person name="Klenk H.-P."/>
        </authorList>
    </citation>
    <scope>NUCLEOTIDE SEQUENCE [LARGE SCALE GENOMIC DNA]</scope>
    <source>
        <strain evidence="2 3">DSM 10546</strain>
    </source>
</reference>
<feature type="region of interest" description="Disordered" evidence="1">
    <location>
        <begin position="15"/>
        <end position="167"/>
    </location>
</feature>
<accession>A0A3N1ZUH9</accession>
<protein>
    <submittedName>
        <fullName evidence="2">Uncharacterized protein</fullName>
    </submittedName>
</protein>
<feature type="compositionally biased region" description="Low complexity" evidence="1">
    <location>
        <begin position="111"/>
        <end position="148"/>
    </location>
</feature>
<organism evidence="2 3">
    <name type="scientific">Luteococcus japonicus</name>
    <dbReference type="NCBI Taxonomy" id="33984"/>
    <lineage>
        <taxon>Bacteria</taxon>
        <taxon>Bacillati</taxon>
        <taxon>Actinomycetota</taxon>
        <taxon>Actinomycetes</taxon>
        <taxon>Propionibacteriales</taxon>
        <taxon>Propionibacteriaceae</taxon>
        <taxon>Luteococcus</taxon>
    </lineage>
</organism>
<evidence type="ECO:0000256" key="1">
    <source>
        <dbReference type="SAM" id="MobiDB-lite"/>
    </source>
</evidence>
<gene>
    <name evidence="2" type="ORF">EDD41_1732</name>
</gene>
<sequence length="276" mass="30147">MASHASTSRWARILPVAGSSSCSRHGVGRPVRSSLASEEAQASLSPKSWVAHNPKGISRCQSCGRCRRRGRGPAPWHPEPVAWRRSPSGRSSPPRRPWLVGSRRHRRTHPGRTTIVGRRAPGARPWPARTSGTRRSPVPVVRAPWPRRAGARADRAAACSRDRPVSGHWRAPKVRHILRFGSLGAHQPAHHQRGREGHCGHPGGHPQRSGAPSTRRFRRGTRQIGPGRLSPLQDPRGARRPGQLPRSTSPSWIQKSPPPQTQSSPVRPAAATRGDG</sequence>
<evidence type="ECO:0000313" key="3">
    <source>
        <dbReference type="Proteomes" id="UP000275749"/>
    </source>
</evidence>
<feature type="compositionally biased region" description="Low complexity" evidence="1">
    <location>
        <begin position="33"/>
        <end position="45"/>
    </location>
</feature>
<proteinExistence type="predicted"/>
<dbReference type="AlphaFoldDB" id="A0A3N1ZUH9"/>